<organism evidence="1">
    <name type="scientific">Rhizophora mucronata</name>
    <name type="common">Asiatic mangrove</name>
    <dbReference type="NCBI Taxonomy" id="61149"/>
    <lineage>
        <taxon>Eukaryota</taxon>
        <taxon>Viridiplantae</taxon>
        <taxon>Streptophyta</taxon>
        <taxon>Embryophyta</taxon>
        <taxon>Tracheophyta</taxon>
        <taxon>Spermatophyta</taxon>
        <taxon>Magnoliopsida</taxon>
        <taxon>eudicotyledons</taxon>
        <taxon>Gunneridae</taxon>
        <taxon>Pentapetalae</taxon>
        <taxon>rosids</taxon>
        <taxon>fabids</taxon>
        <taxon>Malpighiales</taxon>
        <taxon>Rhizophoraceae</taxon>
        <taxon>Rhizophora</taxon>
    </lineage>
</organism>
<dbReference type="AlphaFoldDB" id="A0A2P2QWE5"/>
<sequence>MHFVTSQAHSLCLYLPGDSHGTPLSSQQYCTYQLHEEVAVIQKLFMLNSSINVTQKSLASLK</sequence>
<accession>A0A2P2QWE5</accession>
<name>A0A2P2QWE5_RHIMU</name>
<proteinExistence type="predicted"/>
<reference evidence="1" key="1">
    <citation type="submission" date="2018-02" db="EMBL/GenBank/DDBJ databases">
        <title>Rhizophora mucronata_Transcriptome.</title>
        <authorList>
            <person name="Meera S.P."/>
            <person name="Sreeshan A."/>
            <person name="Augustine A."/>
        </authorList>
    </citation>
    <scope>NUCLEOTIDE SEQUENCE</scope>
    <source>
        <tissue evidence="1">Leaf</tissue>
    </source>
</reference>
<evidence type="ECO:0000313" key="1">
    <source>
        <dbReference type="EMBL" id="MBX71214.1"/>
    </source>
</evidence>
<protein>
    <submittedName>
        <fullName evidence="1">Uncharacterized protein</fullName>
    </submittedName>
</protein>
<dbReference type="EMBL" id="GGEC01090730">
    <property type="protein sequence ID" value="MBX71214.1"/>
    <property type="molecule type" value="Transcribed_RNA"/>
</dbReference>